<reference evidence="2" key="1">
    <citation type="submission" date="2020-08" db="EMBL/GenBank/DDBJ databases">
        <title>Multicomponent nature underlies the extraordinary mechanical properties of spider dragline silk.</title>
        <authorList>
            <person name="Kono N."/>
            <person name="Nakamura H."/>
            <person name="Mori M."/>
            <person name="Yoshida Y."/>
            <person name="Ohtoshi R."/>
            <person name="Malay A.D."/>
            <person name="Moran D.A.P."/>
            <person name="Tomita M."/>
            <person name="Numata K."/>
            <person name="Arakawa K."/>
        </authorList>
    </citation>
    <scope>NUCLEOTIDE SEQUENCE</scope>
</reference>
<name>A0A8X6YNP1_9ARAC</name>
<gene>
    <name evidence="2" type="primary">AVEN_45256_1</name>
    <name evidence="2" type="ORF">TNIN_469551</name>
</gene>
<sequence length="402" mass="45639">MGIGKTEKLIPFLSIKEHISFTYTAHRSLWFLLEVIGIEIWRFKTRERPDIENNSLKSLYKKLRVKLFPFVFYAYLIYAVVASLALAILGGIHPEVIVTFVSINLLSLALWYYVFKKRSRIRTLLINCHKLTSQTDAGNIKRVVNIYLSLVILISFLSATLCALSLKKSPVQYRMYYSLFVPFKEENMLYIVTRNITLQLSFFTMYAVPSFVAMLCSLIYCKCNEALSVLHGGVQNLSKVPFQYEVSKLMKRHHLTLQLVCGVEKELSPLSFLLLCSLLLNMYKALATYIAVDNAIIFSALIWDCVPAVTLMPLCLVGITMSAAKISSRISGIQASLQMNHNVLLNRDCLNLKTTELLRAMLKTEFPKMTSGGIMELKPGLIFSVFGTLFTYGLLIRSVKKD</sequence>
<dbReference type="EMBL" id="BMAV01021848">
    <property type="protein sequence ID" value="GFY76346.1"/>
    <property type="molecule type" value="Genomic_DNA"/>
</dbReference>
<comment type="caution">
    <text evidence="2">The sequence shown here is derived from an EMBL/GenBank/DDBJ whole genome shotgun (WGS) entry which is preliminary data.</text>
</comment>
<keyword evidence="3" id="KW-1185">Reference proteome</keyword>
<dbReference type="Proteomes" id="UP000886998">
    <property type="component" value="Unassembled WGS sequence"/>
</dbReference>
<evidence type="ECO:0000256" key="1">
    <source>
        <dbReference type="SAM" id="Phobius"/>
    </source>
</evidence>
<feature type="transmembrane region" description="Helical" evidence="1">
    <location>
        <begin position="96"/>
        <end position="115"/>
    </location>
</feature>
<feature type="transmembrane region" description="Helical" evidence="1">
    <location>
        <begin position="146"/>
        <end position="166"/>
    </location>
</feature>
<protein>
    <submittedName>
        <fullName evidence="2">Uncharacterized protein</fullName>
    </submittedName>
</protein>
<evidence type="ECO:0000313" key="3">
    <source>
        <dbReference type="Proteomes" id="UP000886998"/>
    </source>
</evidence>
<proteinExistence type="predicted"/>
<accession>A0A8X6YNP1</accession>
<keyword evidence="1" id="KW-1133">Transmembrane helix</keyword>
<keyword evidence="1" id="KW-0472">Membrane</keyword>
<feature type="transmembrane region" description="Helical" evidence="1">
    <location>
        <begin position="377"/>
        <end position="396"/>
    </location>
</feature>
<dbReference type="OrthoDB" id="6424765at2759"/>
<feature type="transmembrane region" description="Helical" evidence="1">
    <location>
        <begin position="67"/>
        <end position="90"/>
    </location>
</feature>
<feature type="transmembrane region" description="Helical" evidence="1">
    <location>
        <begin position="272"/>
        <end position="290"/>
    </location>
</feature>
<keyword evidence="1" id="KW-0812">Transmembrane</keyword>
<dbReference type="AlphaFoldDB" id="A0A8X6YNP1"/>
<feature type="transmembrane region" description="Helical" evidence="1">
    <location>
        <begin position="196"/>
        <end position="221"/>
    </location>
</feature>
<feature type="transmembrane region" description="Helical" evidence="1">
    <location>
        <begin position="296"/>
        <end position="319"/>
    </location>
</feature>
<organism evidence="2 3">
    <name type="scientific">Trichonephila inaurata madagascariensis</name>
    <dbReference type="NCBI Taxonomy" id="2747483"/>
    <lineage>
        <taxon>Eukaryota</taxon>
        <taxon>Metazoa</taxon>
        <taxon>Ecdysozoa</taxon>
        <taxon>Arthropoda</taxon>
        <taxon>Chelicerata</taxon>
        <taxon>Arachnida</taxon>
        <taxon>Araneae</taxon>
        <taxon>Araneomorphae</taxon>
        <taxon>Entelegynae</taxon>
        <taxon>Araneoidea</taxon>
        <taxon>Nephilidae</taxon>
        <taxon>Trichonephila</taxon>
        <taxon>Trichonephila inaurata</taxon>
    </lineage>
</organism>
<evidence type="ECO:0000313" key="2">
    <source>
        <dbReference type="EMBL" id="GFY76346.1"/>
    </source>
</evidence>